<comment type="caution">
    <text evidence="2">The sequence shown here is derived from an EMBL/GenBank/DDBJ whole genome shotgun (WGS) entry which is preliminary data.</text>
</comment>
<accession>A0A2P2FUC1</accession>
<proteinExistence type="predicted"/>
<gene>
    <name evidence="2" type="ORF">BB31_15785</name>
</gene>
<evidence type="ECO:0000313" key="2">
    <source>
        <dbReference type="EMBL" id="KFU80285.1"/>
    </source>
</evidence>
<dbReference type="RefSeq" id="WP_034311359.1">
    <property type="nucleotide sequence ID" value="NZ_JFBM01000012.1"/>
</dbReference>
<dbReference type="AlphaFoldDB" id="A0A2P2FUC1"/>
<keyword evidence="3" id="KW-1185">Reference proteome</keyword>
<evidence type="ECO:0000313" key="3">
    <source>
        <dbReference type="Proteomes" id="UP000256220"/>
    </source>
</evidence>
<feature type="region of interest" description="Disordered" evidence="1">
    <location>
        <begin position="17"/>
        <end position="42"/>
    </location>
</feature>
<feature type="compositionally biased region" description="Basic and acidic residues" evidence="1">
    <location>
        <begin position="17"/>
        <end position="38"/>
    </location>
</feature>
<organism evidence="2 3">
    <name type="scientific">Amycolatopsis lurida NRRL 2430</name>
    <dbReference type="NCBI Taxonomy" id="1460371"/>
    <lineage>
        <taxon>Bacteria</taxon>
        <taxon>Bacillati</taxon>
        <taxon>Actinomycetota</taxon>
        <taxon>Actinomycetes</taxon>
        <taxon>Pseudonocardiales</taxon>
        <taxon>Pseudonocardiaceae</taxon>
        <taxon>Amycolatopsis</taxon>
    </lineage>
</organism>
<protein>
    <submittedName>
        <fullName evidence="2">Uncharacterized protein</fullName>
    </submittedName>
</protein>
<dbReference type="Proteomes" id="UP000256220">
    <property type="component" value="Unassembled WGS sequence"/>
</dbReference>
<sequence length="157" mass="18308">MVKEPLYRRVNTRARAVHHDHGGDYRHQRNTKAERVSDVTRGSMRRRERRGLDYTPLFRFLLGKIGEDWDEVRDEAAARLDSADPIHWLVARRPHERREYVRIGEASYYSGLYVDDDNRLRAVAPELGADDLAPACPCCTHTFNGVRFTRKYLPPLC</sequence>
<evidence type="ECO:0000256" key="1">
    <source>
        <dbReference type="SAM" id="MobiDB-lite"/>
    </source>
</evidence>
<dbReference type="EMBL" id="JFBM01000012">
    <property type="protein sequence ID" value="KFU80285.1"/>
    <property type="molecule type" value="Genomic_DNA"/>
</dbReference>
<reference evidence="2 3" key="1">
    <citation type="journal article" date="2014" name="Genome Announc.">
        <title>Draft Genome Sequence of Amycolatopsis lurida NRRL 2430, Producer of the Glycopeptide Family Antibiotic Ristocetin.</title>
        <authorList>
            <person name="Kwun M.J."/>
            <person name="Hong H.J."/>
        </authorList>
    </citation>
    <scope>NUCLEOTIDE SEQUENCE [LARGE SCALE GENOMIC DNA]</scope>
    <source>
        <strain evidence="2 3">NRRL 2430</strain>
    </source>
</reference>
<name>A0A2P2FUC1_AMYLU</name>